<dbReference type="PANTHER" id="PTHR46025:SF3">
    <property type="entry name" value="XYLOSYLTRANSFERASE OXT"/>
    <property type="match status" value="1"/>
</dbReference>
<evidence type="ECO:0000256" key="8">
    <source>
        <dbReference type="ARBA" id="ARBA00022968"/>
    </source>
</evidence>
<evidence type="ECO:0000256" key="2">
    <source>
        <dbReference type="ARBA" id="ARBA00004648"/>
    </source>
</evidence>
<dbReference type="Pfam" id="PF02485">
    <property type="entry name" value="Branch"/>
    <property type="match status" value="1"/>
</dbReference>
<evidence type="ECO:0000256" key="3">
    <source>
        <dbReference type="ARBA" id="ARBA00022676"/>
    </source>
</evidence>
<keyword evidence="11" id="KW-0472">Membrane</keyword>
<evidence type="ECO:0000256" key="1">
    <source>
        <dbReference type="ARBA" id="ARBA00004323"/>
    </source>
</evidence>
<dbReference type="RefSeq" id="WP_319955642.1">
    <property type="nucleotide sequence ID" value="NZ_JAXAVX010000015.1"/>
</dbReference>
<evidence type="ECO:0000256" key="4">
    <source>
        <dbReference type="ARBA" id="ARBA00022679"/>
    </source>
</evidence>
<keyword evidence="10" id="KW-0333">Golgi apparatus</keyword>
<keyword evidence="13" id="KW-0325">Glycoprotein</keyword>
<organism evidence="15 16">
    <name type="scientific">Patulibacter brassicae</name>
    <dbReference type="NCBI Taxonomy" id="1705717"/>
    <lineage>
        <taxon>Bacteria</taxon>
        <taxon>Bacillati</taxon>
        <taxon>Actinomycetota</taxon>
        <taxon>Thermoleophilia</taxon>
        <taxon>Solirubrobacterales</taxon>
        <taxon>Patulibacteraceae</taxon>
        <taxon>Patulibacter</taxon>
    </lineage>
</organism>
<dbReference type="EMBL" id="JAXAVX010000015">
    <property type="protein sequence ID" value="MDX8153492.1"/>
    <property type="molecule type" value="Genomic_DNA"/>
</dbReference>
<evidence type="ECO:0000256" key="10">
    <source>
        <dbReference type="ARBA" id="ARBA00023034"/>
    </source>
</evidence>
<evidence type="ECO:0000313" key="15">
    <source>
        <dbReference type="EMBL" id="MDX8153492.1"/>
    </source>
</evidence>
<evidence type="ECO:0000256" key="11">
    <source>
        <dbReference type="ARBA" id="ARBA00023136"/>
    </source>
</evidence>
<reference evidence="15 16" key="1">
    <citation type="submission" date="2023-11" db="EMBL/GenBank/DDBJ databases">
        <authorList>
            <person name="Xu M."/>
            <person name="Jiang T."/>
        </authorList>
    </citation>
    <scope>NUCLEOTIDE SEQUENCE [LARGE SCALE GENOMIC DNA]</scope>
    <source>
        <strain evidence="15 16">SD</strain>
    </source>
</reference>
<keyword evidence="6" id="KW-0479">Metal-binding</keyword>
<sequence length="293" mass="32873">MVDHEKDALRLGYVVVAHTRPGQVGRLVERLSRGGDRVYLHVDRRVEIAPFLRALGPAAERSSVELLPRVRCRWGGWGIVAATLAGLRAATRGSDRPDHLLLLSGLDYPIAPRDRLAEHLAASGGAIFTEAEPMPVADLPDGGGLDRLTRRYLRPARAWSLPNRRIPWWPERRLPAGLEPHHGSQFWCMPRDAAEWIRDELDRRPELERFWAGSFVADEHAIPSLLMSGPLRDRVAGRHLHHMRHPHGQSHPDLLRAEDVAELRASGAFLARKFDEAVHPGALDAVERELLDV</sequence>
<accession>A0ABU4VNR1</accession>
<comment type="caution">
    <text evidence="15">The sequence shown here is derived from an EMBL/GenBank/DDBJ whole genome shotgun (WGS) entry which is preliminary data.</text>
</comment>
<evidence type="ECO:0000256" key="12">
    <source>
        <dbReference type="ARBA" id="ARBA00023157"/>
    </source>
</evidence>
<evidence type="ECO:0000256" key="7">
    <source>
        <dbReference type="ARBA" id="ARBA00022824"/>
    </source>
</evidence>
<evidence type="ECO:0000256" key="9">
    <source>
        <dbReference type="ARBA" id="ARBA00022989"/>
    </source>
</evidence>
<dbReference type="PANTHER" id="PTHR46025">
    <property type="entry name" value="XYLOSYLTRANSFERASE OXT"/>
    <property type="match status" value="1"/>
</dbReference>
<keyword evidence="8" id="KW-0735">Signal-anchor</keyword>
<evidence type="ECO:0000313" key="16">
    <source>
        <dbReference type="Proteomes" id="UP001277761"/>
    </source>
</evidence>
<keyword evidence="16" id="KW-1185">Reference proteome</keyword>
<dbReference type="Proteomes" id="UP001277761">
    <property type="component" value="Unassembled WGS sequence"/>
</dbReference>
<protein>
    <recommendedName>
        <fullName evidence="14">Peptide O-xylosyltransferase</fullName>
    </recommendedName>
</protein>
<comment type="subcellular location">
    <subcellularLocation>
        <location evidence="2">Endoplasmic reticulum membrane</location>
        <topology evidence="2">Single-pass type II membrane protein</topology>
    </subcellularLocation>
    <subcellularLocation>
        <location evidence="1">Golgi apparatus membrane</location>
        <topology evidence="1">Single-pass type II membrane protein</topology>
    </subcellularLocation>
</comment>
<keyword evidence="9" id="KW-1133">Transmembrane helix</keyword>
<dbReference type="InterPro" id="IPR003406">
    <property type="entry name" value="Glyco_trans_14"/>
</dbReference>
<keyword evidence="4" id="KW-0808">Transferase</keyword>
<keyword evidence="7" id="KW-0256">Endoplasmic reticulum</keyword>
<keyword evidence="12" id="KW-1015">Disulfide bond</keyword>
<evidence type="ECO:0000256" key="13">
    <source>
        <dbReference type="ARBA" id="ARBA00023180"/>
    </source>
</evidence>
<evidence type="ECO:0000256" key="14">
    <source>
        <dbReference type="ARBA" id="ARBA00042865"/>
    </source>
</evidence>
<name>A0ABU4VNR1_9ACTN</name>
<gene>
    <name evidence="15" type="ORF">SK069_17975</name>
</gene>
<evidence type="ECO:0000256" key="5">
    <source>
        <dbReference type="ARBA" id="ARBA00022692"/>
    </source>
</evidence>
<proteinExistence type="predicted"/>
<evidence type="ECO:0000256" key="6">
    <source>
        <dbReference type="ARBA" id="ARBA00022723"/>
    </source>
</evidence>
<keyword evidence="5" id="KW-0812">Transmembrane</keyword>
<keyword evidence="3" id="KW-0328">Glycosyltransferase</keyword>
<dbReference type="InterPro" id="IPR043538">
    <property type="entry name" value="XYLT"/>
</dbReference>